<dbReference type="InterPro" id="IPR035906">
    <property type="entry name" value="MetI-like_sf"/>
</dbReference>
<protein>
    <submittedName>
        <fullName evidence="9">Peptide/nickel transport system permease protein</fullName>
    </submittedName>
</protein>
<comment type="caution">
    <text evidence="9">The sequence shown here is derived from an EMBL/GenBank/DDBJ whole genome shotgun (WGS) entry which is preliminary data.</text>
</comment>
<feature type="transmembrane region" description="Helical" evidence="7">
    <location>
        <begin position="136"/>
        <end position="158"/>
    </location>
</feature>
<keyword evidence="6 7" id="KW-0472">Membrane</keyword>
<evidence type="ECO:0000256" key="4">
    <source>
        <dbReference type="ARBA" id="ARBA00022692"/>
    </source>
</evidence>
<dbReference type="GO" id="GO:0005886">
    <property type="term" value="C:plasma membrane"/>
    <property type="evidence" value="ECO:0007669"/>
    <property type="project" value="UniProtKB-SubCell"/>
</dbReference>
<keyword evidence="10" id="KW-1185">Reference proteome</keyword>
<dbReference type="GO" id="GO:0055085">
    <property type="term" value="P:transmembrane transport"/>
    <property type="evidence" value="ECO:0007669"/>
    <property type="project" value="InterPro"/>
</dbReference>
<reference evidence="9 10" key="1">
    <citation type="submission" date="2018-03" db="EMBL/GenBank/DDBJ databases">
        <title>Genomic Encyclopedia of Type Strains, Phase III (KMG-III): the genomes of soil and plant-associated and newly described type strains.</title>
        <authorList>
            <person name="Whitman W."/>
        </authorList>
    </citation>
    <scope>NUCLEOTIDE SEQUENCE [LARGE SCALE GENOMIC DNA]</scope>
    <source>
        <strain evidence="9 10">CGMCC 4.7104</strain>
    </source>
</reference>
<accession>A0A2T0MQ91</accession>
<gene>
    <name evidence="9" type="ORF">B0I32_11765</name>
</gene>
<evidence type="ECO:0000313" key="9">
    <source>
        <dbReference type="EMBL" id="PRX60298.1"/>
    </source>
</evidence>
<feature type="domain" description="ABC transmembrane type-1" evidence="8">
    <location>
        <begin position="96"/>
        <end position="305"/>
    </location>
</feature>
<evidence type="ECO:0000256" key="7">
    <source>
        <dbReference type="RuleBase" id="RU363032"/>
    </source>
</evidence>
<dbReference type="PROSITE" id="PS50928">
    <property type="entry name" value="ABC_TM1"/>
    <property type="match status" value="1"/>
</dbReference>
<evidence type="ECO:0000256" key="1">
    <source>
        <dbReference type="ARBA" id="ARBA00004651"/>
    </source>
</evidence>
<comment type="similarity">
    <text evidence="7">Belongs to the binding-protein-dependent transport system permease family.</text>
</comment>
<keyword evidence="2 7" id="KW-0813">Transport</keyword>
<dbReference type="InterPro" id="IPR045621">
    <property type="entry name" value="BPD_transp_1_N"/>
</dbReference>
<dbReference type="RefSeq" id="WP_397021291.1">
    <property type="nucleotide sequence ID" value="NZ_JBITHU010000007.1"/>
</dbReference>
<name>A0A2T0MQ91_9ACTN</name>
<dbReference type="InterPro" id="IPR000515">
    <property type="entry name" value="MetI-like"/>
</dbReference>
<dbReference type="EMBL" id="PVNG01000017">
    <property type="protein sequence ID" value="PRX60298.1"/>
    <property type="molecule type" value="Genomic_DNA"/>
</dbReference>
<dbReference type="Pfam" id="PF00528">
    <property type="entry name" value="BPD_transp_1"/>
    <property type="match status" value="1"/>
</dbReference>
<dbReference type="SUPFAM" id="SSF161098">
    <property type="entry name" value="MetI-like"/>
    <property type="match status" value="1"/>
</dbReference>
<evidence type="ECO:0000313" key="10">
    <source>
        <dbReference type="Proteomes" id="UP000238312"/>
    </source>
</evidence>
<dbReference type="Gene3D" id="1.10.3720.10">
    <property type="entry name" value="MetI-like"/>
    <property type="match status" value="1"/>
</dbReference>
<feature type="transmembrane region" description="Helical" evidence="7">
    <location>
        <begin position="285"/>
        <end position="308"/>
    </location>
</feature>
<dbReference type="CDD" id="cd06261">
    <property type="entry name" value="TM_PBP2"/>
    <property type="match status" value="1"/>
</dbReference>
<dbReference type="Proteomes" id="UP000238312">
    <property type="component" value="Unassembled WGS sequence"/>
</dbReference>
<evidence type="ECO:0000256" key="6">
    <source>
        <dbReference type="ARBA" id="ARBA00023136"/>
    </source>
</evidence>
<keyword evidence="5 7" id="KW-1133">Transmembrane helix</keyword>
<evidence type="ECO:0000256" key="3">
    <source>
        <dbReference type="ARBA" id="ARBA00022475"/>
    </source>
</evidence>
<keyword evidence="3" id="KW-1003">Cell membrane</keyword>
<evidence type="ECO:0000259" key="8">
    <source>
        <dbReference type="PROSITE" id="PS50928"/>
    </source>
</evidence>
<keyword evidence="4 7" id="KW-0812">Transmembrane</keyword>
<organism evidence="9 10">
    <name type="scientific">Nonomuraea fuscirosea</name>
    <dbReference type="NCBI Taxonomy" id="1291556"/>
    <lineage>
        <taxon>Bacteria</taxon>
        <taxon>Bacillati</taxon>
        <taxon>Actinomycetota</taxon>
        <taxon>Actinomycetes</taxon>
        <taxon>Streptosporangiales</taxon>
        <taxon>Streptosporangiaceae</taxon>
        <taxon>Nonomuraea</taxon>
    </lineage>
</organism>
<sequence>MSPRMIIRRLGGSLLVLWLVSILTFLLVQLIPGDPAEVIAGENATVAEVARIRTELGLDKPVLEQYFNWFTGVLHGDLGHSLSTNRSVVSTIAEAAPATLVITTMALLVAVVIGVSAGVAAGLTQGSWVDRAVSTLATLGIAMPSFWLAMVLVSLFALTNPWLPATGYVDIREGFGVWLSHVVLPATALGLATAAELARHTRGCVADVLTRPYVRTARARGASGAWLVRKHILRNSAIPVVTVLGLQAGRLFGGVIVVEAVFGISGLGSLAINSVLQRNYPMIQGYVLLSAVIVVLINLIVDLAYGWINPKVRTA</sequence>
<dbReference type="PANTHER" id="PTHR43163">
    <property type="entry name" value="DIPEPTIDE TRANSPORT SYSTEM PERMEASE PROTEIN DPPB-RELATED"/>
    <property type="match status" value="1"/>
</dbReference>
<proteinExistence type="inferred from homology"/>
<evidence type="ECO:0000256" key="5">
    <source>
        <dbReference type="ARBA" id="ARBA00022989"/>
    </source>
</evidence>
<dbReference type="AlphaFoldDB" id="A0A2T0MQ91"/>
<comment type="subcellular location">
    <subcellularLocation>
        <location evidence="1 7">Cell membrane</location>
        <topology evidence="1 7">Multi-pass membrane protein</topology>
    </subcellularLocation>
</comment>
<feature type="transmembrane region" description="Helical" evidence="7">
    <location>
        <begin position="100"/>
        <end position="124"/>
    </location>
</feature>
<dbReference type="PANTHER" id="PTHR43163:SF6">
    <property type="entry name" value="DIPEPTIDE TRANSPORT SYSTEM PERMEASE PROTEIN DPPB-RELATED"/>
    <property type="match status" value="1"/>
</dbReference>
<feature type="transmembrane region" description="Helical" evidence="7">
    <location>
        <begin position="251"/>
        <end position="273"/>
    </location>
</feature>
<evidence type="ECO:0000256" key="2">
    <source>
        <dbReference type="ARBA" id="ARBA00022448"/>
    </source>
</evidence>
<dbReference type="Pfam" id="PF19300">
    <property type="entry name" value="BPD_transp_1_N"/>
    <property type="match status" value="1"/>
</dbReference>